<dbReference type="OrthoDB" id="5982845at2759"/>
<dbReference type="Gene3D" id="1.10.340.70">
    <property type="match status" value="1"/>
</dbReference>
<evidence type="ECO:0000313" key="3">
    <source>
        <dbReference type="Proteomes" id="UP000078046"/>
    </source>
</evidence>
<sequence>YFNVKDELWIKEELLMRGLNLIVLPKQLFDKCFSLSNVFHLGRTKCKQMMRSFFWFPEMNRYIDDKIDNCIECALSDKTFKFNKTRLSLIEYPESQ</sequence>
<evidence type="ECO:0000313" key="2">
    <source>
        <dbReference type="EMBL" id="OAF63499.1"/>
    </source>
</evidence>
<reference evidence="2 3" key="1">
    <citation type="submission" date="2016-04" db="EMBL/GenBank/DDBJ databases">
        <title>The genome of Intoshia linei affirms orthonectids as highly simplified spiralians.</title>
        <authorList>
            <person name="Mikhailov K.V."/>
            <person name="Slusarev G.S."/>
            <person name="Nikitin M.A."/>
            <person name="Logacheva M.D."/>
            <person name="Penin A."/>
            <person name="Aleoshin V."/>
            <person name="Panchin Y.V."/>
        </authorList>
    </citation>
    <scope>NUCLEOTIDE SEQUENCE [LARGE SCALE GENOMIC DNA]</scope>
    <source>
        <strain evidence="2">Intl2013</strain>
        <tissue evidence="2">Whole animal</tissue>
    </source>
</reference>
<dbReference type="InterPro" id="IPR041588">
    <property type="entry name" value="Integrase_H2C2"/>
</dbReference>
<accession>A0A177AN42</accession>
<gene>
    <name evidence="2" type="ORF">A3Q56_08791</name>
</gene>
<protein>
    <recommendedName>
        <fullName evidence="1">Integrase zinc-binding domain-containing protein</fullName>
    </recommendedName>
</protein>
<feature type="non-terminal residue" evidence="2">
    <location>
        <position position="1"/>
    </location>
</feature>
<name>A0A177AN42_9BILA</name>
<keyword evidence="3" id="KW-1185">Reference proteome</keyword>
<comment type="caution">
    <text evidence="2">The sequence shown here is derived from an EMBL/GenBank/DDBJ whole genome shotgun (WGS) entry which is preliminary data.</text>
</comment>
<dbReference type="Pfam" id="PF17921">
    <property type="entry name" value="Integrase_H2C2"/>
    <property type="match status" value="1"/>
</dbReference>
<dbReference type="AlphaFoldDB" id="A0A177AN42"/>
<evidence type="ECO:0000259" key="1">
    <source>
        <dbReference type="Pfam" id="PF17921"/>
    </source>
</evidence>
<dbReference type="Proteomes" id="UP000078046">
    <property type="component" value="Unassembled WGS sequence"/>
</dbReference>
<feature type="domain" description="Integrase zinc-binding" evidence="1">
    <location>
        <begin position="26"/>
        <end position="76"/>
    </location>
</feature>
<proteinExistence type="predicted"/>
<organism evidence="2 3">
    <name type="scientific">Intoshia linei</name>
    <dbReference type="NCBI Taxonomy" id="1819745"/>
    <lineage>
        <taxon>Eukaryota</taxon>
        <taxon>Metazoa</taxon>
        <taxon>Spiralia</taxon>
        <taxon>Lophotrochozoa</taxon>
        <taxon>Mesozoa</taxon>
        <taxon>Orthonectida</taxon>
        <taxon>Rhopaluridae</taxon>
        <taxon>Intoshia</taxon>
    </lineage>
</organism>
<dbReference type="EMBL" id="LWCA01003454">
    <property type="protein sequence ID" value="OAF63499.1"/>
    <property type="molecule type" value="Genomic_DNA"/>
</dbReference>